<dbReference type="EMBL" id="SJOI01000001">
    <property type="protein sequence ID" value="TCL03088.1"/>
    <property type="molecule type" value="Genomic_DNA"/>
</dbReference>
<evidence type="ECO:0000256" key="3">
    <source>
        <dbReference type="ARBA" id="ARBA00022741"/>
    </source>
</evidence>
<dbReference type="InterPro" id="IPR003439">
    <property type="entry name" value="ABC_transporter-like_ATP-bd"/>
</dbReference>
<comment type="similarity">
    <text evidence="1">Belongs to the ABC transporter superfamily.</text>
</comment>
<dbReference type="InterPro" id="IPR050153">
    <property type="entry name" value="Metal_Ion_Import_ABC"/>
</dbReference>
<evidence type="ECO:0000256" key="2">
    <source>
        <dbReference type="ARBA" id="ARBA00022448"/>
    </source>
</evidence>
<feature type="domain" description="ABC transporter" evidence="5">
    <location>
        <begin position="1"/>
        <end position="228"/>
    </location>
</feature>
<dbReference type="Gene3D" id="3.40.50.300">
    <property type="entry name" value="P-loop containing nucleotide triphosphate hydrolases"/>
    <property type="match status" value="1"/>
</dbReference>
<dbReference type="InterPro" id="IPR003593">
    <property type="entry name" value="AAA+_ATPase"/>
</dbReference>
<dbReference type="InterPro" id="IPR027417">
    <property type="entry name" value="P-loop_NTPase"/>
</dbReference>
<dbReference type="PROSITE" id="PS00211">
    <property type="entry name" value="ABC_TRANSPORTER_1"/>
    <property type="match status" value="1"/>
</dbReference>
<keyword evidence="3" id="KW-0547">Nucleotide-binding</keyword>
<dbReference type="PANTHER" id="PTHR42734:SF6">
    <property type="entry name" value="MOLYBDATE IMPORT ATP-BINDING PROTEIN MOLC"/>
    <property type="match status" value="1"/>
</dbReference>
<dbReference type="RefSeq" id="WP_132921982.1">
    <property type="nucleotide sequence ID" value="NZ_SJOI01000001.1"/>
</dbReference>
<reference evidence="6 7" key="1">
    <citation type="submission" date="2019-02" db="EMBL/GenBank/DDBJ databases">
        <title>Investigation of anaerobic lignin degradation for improved lignocellulosic biofuels.</title>
        <authorList>
            <person name="Deangelis K."/>
        </authorList>
    </citation>
    <scope>NUCLEOTIDE SEQUENCE [LARGE SCALE GENOMIC DNA]</scope>
    <source>
        <strain evidence="6 7">159R</strain>
    </source>
</reference>
<evidence type="ECO:0000256" key="1">
    <source>
        <dbReference type="ARBA" id="ARBA00005417"/>
    </source>
</evidence>
<evidence type="ECO:0000313" key="6">
    <source>
        <dbReference type="EMBL" id="TCL03088.1"/>
    </source>
</evidence>
<keyword evidence="2" id="KW-0813">Transport</keyword>
<evidence type="ECO:0000313" key="7">
    <source>
        <dbReference type="Proteomes" id="UP000294555"/>
    </source>
</evidence>
<accession>A0A4V2Q2J5</accession>
<dbReference type="SMART" id="SM00382">
    <property type="entry name" value="AAA"/>
    <property type="match status" value="1"/>
</dbReference>
<dbReference type="GO" id="GO:0005524">
    <property type="term" value="F:ATP binding"/>
    <property type="evidence" value="ECO:0007669"/>
    <property type="project" value="UniProtKB-KW"/>
</dbReference>
<dbReference type="SUPFAM" id="SSF52540">
    <property type="entry name" value="P-loop containing nucleoside triphosphate hydrolases"/>
    <property type="match status" value="1"/>
</dbReference>
<protein>
    <submittedName>
        <fullName evidence="6">Iron complex transport system ATP-binding protein</fullName>
    </submittedName>
</protein>
<comment type="caution">
    <text evidence="6">The sequence shown here is derived from an EMBL/GenBank/DDBJ whole genome shotgun (WGS) entry which is preliminary data.</text>
</comment>
<gene>
    <name evidence="6" type="ORF">EZJ58_1130</name>
</gene>
<dbReference type="AlphaFoldDB" id="A0A4V2Q2J5"/>
<dbReference type="Pfam" id="PF00005">
    <property type="entry name" value="ABC_tran"/>
    <property type="match status" value="1"/>
</dbReference>
<keyword evidence="7" id="KW-1185">Reference proteome</keyword>
<proteinExistence type="inferred from homology"/>
<dbReference type="GO" id="GO:0016887">
    <property type="term" value="F:ATP hydrolysis activity"/>
    <property type="evidence" value="ECO:0007669"/>
    <property type="project" value="InterPro"/>
</dbReference>
<name>A0A4V2Q2J5_9GAMM</name>
<sequence>MTEITLATRQLLYGHGEALCDPLDFACAAGEVCAVLGANGRGKTSLLQTLIGTLPALGGTVHCTGGIGFVPQEFTSAFAYRVFDIVLMGRAAQVGLLRMPDRRDDSIVREALEALHIAPLADRPFHSLSGGQRQLVLMARALATQSRLLVLDEPASALDLFNQQAVLQLIRRLAREQGISVLFTTHDPSHAALAADNTLLLLPQRQWLFGATGEVLGEENLQQAYGVTVKQINVTHQGRDYSLLAPLFDVPKR</sequence>
<dbReference type="PROSITE" id="PS50893">
    <property type="entry name" value="ABC_TRANSPORTER_2"/>
    <property type="match status" value="1"/>
</dbReference>
<organism evidence="6 7">
    <name type="scientific">Sodalis ligni</name>
    <dbReference type="NCBI Taxonomy" id="2697027"/>
    <lineage>
        <taxon>Bacteria</taxon>
        <taxon>Pseudomonadati</taxon>
        <taxon>Pseudomonadota</taxon>
        <taxon>Gammaproteobacteria</taxon>
        <taxon>Enterobacterales</taxon>
        <taxon>Bruguierivoracaceae</taxon>
        <taxon>Sodalis</taxon>
    </lineage>
</organism>
<evidence type="ECO:0000259" key="5">
    <source>
        <dbReference type="PROSITE" id="PS50893"/>
    </source>
</evidence>
<dbReference type="Proteomes" id="UP000294555">
    <property type="component" value="Unassembled WGS sequence"/>
</dbReference>
<dbReference type="PANTHER" id="PTHR42734">
    <property type="entry name" value="METAL TRANSPORT SYSTEM ATP-BINDING PROTEIN TM_0124-RELATED"/>
    <property type="match status" value="1"/>
</dbReference>
<dbReference type="OrthoDB" id="5292475at2"/>
<keyword evidence="4 6" id="KW-0067">ATP-binding</keyword>
<dbReference type="InterPro" id="IPR017871">
    <property type="entry name" value="ABC_transporter-like_CS"/>
</dbReference>
<evidence type="ECO:0000256" key="4">
    <source>
        <dbReference type="ARBA" id="ARBA00022840"/>
    </source>
</evidence>